<evidence type="ECO:0000256" key="2">
    <source>
        <dbReference type="ARBA" id="ARBA00022969"/>
    </source>
</evidence>
<dbReference type="EMBL" id="CP045350">
    <property type="protein sequence ID" value="QFT27098.1"/>
    <property type="molecule type" value="Genomic_DNA"/>
</dbReference>
<accession>A0A5P9CLD4</accession>
<dbReference type="Pfam" id="PF01338">
    <property type="entry name" value="Bac_thur_toxin"/>
    <property type="match status" value="1"/>
</dbReference>
<dbReference type="InterPro" id="IPR035918">
    <property type="entry name" value="CytB_endotoxin-like_sf"/>
</dbReference>
<dbReference type="InterPro" id="IPR001615">
    <property type="entry name" value="Endotoxin_CytB"/>
</dbReference>
<dbReference type="Proteomes" id="UP000326936">
    <property type="component" value="Chromosome"/>
</dbReference>
<evidence type="ECO:0000313" key="4">
    <source>
        <dbReference type="Proteomes" id="UP000326936"/>
    </source>
</evidence>
<name>A0A5P9CLD4_9VIBR</name>
<dbReference type="AlphaFoldDB" id="A0A5P9CLD4"/>
<comment type="similarity">
    <text evidence="1">Belongs to the cyt1/cyt2 endotoxin family.</text>
</comment>
<dbReference type="SUPFAM" id="SSF55676">
    <property type="entry name" value="CytB endotoxin-like"/>
    <property type="match status" value="1"/>
</dbReference>
<evidence type="ECO:0000256" key="1">
    <source>
        <dbReference type="ARBA" id="ARBA00009676"/>
    </source>
</evidence>
<gene>
    <name evidence="3" type="primary">cyt2Aa2</name>
    <name evidence="3" type="ORF">FIV01_11715</name>
</gene>
<evidence type="ECO:0000313" key="3">
    <source>
        <dbReference type="EMBL" id="QFT27098.1"/>
    </source>
</evidence>
<keyword evidence="4" id="KW-1185">Reference proteome</keyword>
<sequence>MESVTIAPDIKTDIFSPILNINLEYLDQAVNMLSAFDNLHSATQGIDFDQALTIAKSHKTMAVIGTKTVAETAQTMQAWVAIDQLQNLIGMVQGAVTENWAAFGMAARAFLDLNAQKNGGYFVIFGQSEKEVSYQYNMFNIVQNQSTGATMVGQLTSVDIHLKSSDSNVLSLVAGSKVTQTMNFKSMVIAEALER</sequence>
<proteinExistence type="inferred from homology"/>
<dbReference type="Gene3D" id="3.40.198.10">
    <property type="entry name" value="Delta-endotoxin CytB-like"/>
    <property type="match status" value="1"/>
</dbReference>
<dbReference type="GO" id="GO:0030435">
    <property type="term" value="P:sporulation resulting in formation of a cellular spore"/>
    <property type="evidence" value="ECO:0007669"/>
    <property type="project" value="UniProtKB-KW"/>
</dbReference>
<keyword evidence="2" id="KW-0749">Sporulation</keyword>
<dbReference type="RefSeq" id="WP_152431140.1">
    <property type="nucleotide sequence ID" value="NZ_CBCSDK010000001.1"/>
</dbReference>
<dbReference type="GO" id="GO:0005576">
    <property type="term" value="C:extracellular region"/>
    <property type="evidence" value="ECO:0007669"/>
    <property type="project" value="InterPro"/>
</dbReference>
<reference evidence="3 4" key="1">
    <citation type="submission" date="2019-10" db="EMBL/GenBank/DDBJ databases">
        <title>Complete genome sequence of Vibrio sp. strain THAF100, isolated from non-filtered water from the water column of tank 6 of a marine aquarium containing stony-coral fragments. Water maintained at 26 degree C.</title>
        <authorList>
            <person name="Ruckert C."/>
            <person name="Franco A."/>
            <person name="Kalinowski J."/>
            <person name="Glaeser S."/>
        </authorList>
    </citation>
    <scope>NUCLEOTIDE SEQUENCE [LARGE SCALE GENOMIC DNA]</scope>
    <source>
        <strain evidence="3 4">THAF100</strain>
    </source>
</reference>
<dbReference type="OrthoDB" id="6432112at2"/>
<organism evidence="3 4">
    <name type="scientific">Vibrio aquimaris</name>
    <dbReference type="NCBI Taxonomy" id="2587862"/>
    <lineage>
        <taxon>Bacteria</taxon>
        <taxon>Pseudomonadati</taxon>
        <taxon>Pseudomonadota</taxon>
        <taxon>Gammaproteobacteria</taxon>
        <taxon>Vibrionales</taxon>
        <taxon>Vibrionaceae</taxon>
        <taxon>Vibrio</taxon>
    </lineage>
</organism>
<dbReference type="KEGG" id="vaq:FIV01_11715"/>
<protein>
    <submittedName>
        <fullName evidence="3">Type-2Aa cytolytic delta-endotoxin</fullName>
    </submittedName>
</protein>